<feature type="domain" description="Thioesterase" evidence="3">
    <location>
        <begin position="68"/>
        <end position="136"/>
    </location>
</feature>
<comment type="caution">
    <text evidence="4">The sequence shown here is derived from an EMBL/GenBank/DDBJ whole genome shotgun (WGS) entry which is preliminary data.</text>
</comment>
<accession>A0A644YL01</accession>
<evidence type="ECO:0000259" key="3">
    <source>
        <dbReference type="Pfam" id="PF03061"/>
    </source>
</evidence>
<dbReference type="SUPFAM" id="SSF54637">
    <property type="entry name" value="Thioesterase/thiol ester dehydrase-isomerase"/>
    <property type="match status" value="1"/>
</dbReference>
<dbReference type="PANTHER" id="PTHR21660">
    <property type="entry name" value="THIOESTERASE SUPERFAMILY MEMBER-RELATED"/>
    <property type="match status" value="1"/>
</dbReference>
<name>A0A644YL01_9ZZZZ</name>
<dbReference type="CDD" id="cd03443">
    <property type="entry name" value="PaaI_thioesterase"/>
    <property type="match status" value="1"/>
</dbReference>
<dbReference type="InterPro" id="IPR003736">
    <property type="entry name" value="PAAI_dom"/>
</dbReference>
<dbReference type="AlphaFoldDB" id="A0A644YL01"/>
<dbReference type="Gene3D" id="3.10.129.10">
    <property type="entry name" value="Hotdog Thioesterase"/>
    <property type="match status" value="1"/>
</dbReference>
<gene>
    <name evidence="4" type="ORF">SDC9_75195</name>
</gene>
<dbReference type="EMBL" id="VSSQ01005317">
    <property type="protein sequence ID" value="MPM28668.1"/>
    <property type="molecule type" value="Genomic_DNA"/>
</dbReference>
<dbReference type="Pfam" id="PF03061">
    <property type="entry name" value="4HBT"/>
    <property type="match status" value="1"/>
</dbReference>
<dbReference type="InterPro" id="IPR006683">
    <property type="entry name" value="Thioestr_dom"/>
</dbReference>
<sequence length="159" mass="16973">MINAVLMCREGAIALATGKDFVTKRIKEIYADNHFVNLCGMKIEDIECGGVVLGLEIDGKKHTNHSRHAHGGAIAALADTALGVSAATVSKRVVTSSLQVSYIKGLPEGSYARAHAKIISNDGNYMVIRGEIMSAGELIAEVMATMVVVGEYKEIPAEW</sequence>
<reference evidence="4" key="1">
    <citation type="submission" date="2019-08" db="EMBL/GenBank/DDBJ databases">
        <authorList>
            <person name="Kucharzyk K."/>
            <person name="Murdoch R.W."/>
            <person name="Higgins S."/>
            <person name="Loffler F."/>
        </authorList>
    </citation>
    <scope>NUCLEOTIDE SEQUENCE</scope>
</reference>
<comment type="similarity">
    <text evidence="1">Belongs to the thioesterase PaaI family.</text>
</comment>
<evidence type="ECO:0000313" key="4">
    <source>
        <dbReference type="EMBL" id="MPM28668.1"/>
    </source>
</evidence>
<organism evidence="4">
    <name type="scientific">bioreactor metagenome</name>
    <dbReference type="NCBI Taxonomy" id="1076179"/>
    <lineage>
        <taxon>unclassified sequences</taxon>
        <taxon>metagenomes</taxon>
        <taxon>ecological metagenomes</taxon>
    </lineage>
</organism>
<dbReference type="InterPro" id="IPR029069">
    <property type="entry name" value="HotDog_dom_sf"/>
</dbReference>
<dbReference type="InterPro" id="IPR039298">
    <property type="entry name" value="ACOT13"/>
</dbReference>
<evidence type="ECO:0000256" key="1">
    <source>
        <dbReference type="ARBA" id="ARBA00008324"/>
    </source>
</evidence>
<protein>
    <recommendedName>
        <fullName evidence="3">Thioesterase domain-containing protein</fullName>
    </recommendedName>
</protein>
<dbReference type="NCBIfam" id="TIGR00369">
    <property type="entry name" value="unchar_dom_1"/>
    <property type="match status" value="1"/>
</dbReference>
<proteinExistence type="inferred from homology"/>
<evidence type="ECO:0000256" key="2">
    <source>
        <dbReference type="ARBA" id="ARBA00022801"/>
    </source>
</evidence>
<dbReference type="PANTHER" id="PTHR21660:SF1">
    <property type="entry name" value="ACYL-COENZYME A THIOESTERASE 13"/>
    <property type="match status" value="1"/>
</dbReference>
<keyword evidence="2" id="KW-0378">Hydrolase</keyword>
<dbReference type="GO" id="GO:0047617">
    <property type="term" value="F:fatty acyl-CoA hydrolase activity"/>
    <property type="evidence" value="ECO:0007669"/>
    <property type="project" value="InterPro"/>
</dbReference>